<protein>
    <submittedName>
        <fullName evidence="6">Serine/threonine protein kinase</fullName>
    </submittedName>
</protein>
<reference evidence="7" key="1">
    <citation type="submission" date="2014-03" db="EMBL/GenBank/DDBJ databases">
        <title>The Genome Sequence of Puccinia striiformis f. sp. tritici PST-78.</title>
        <authorList>
            <consortium name="The Broad Institute Genome Sequencing Platform"/>
            <person name="Cuomo C."/>
            <person name="Hulbert S."/>
            <person name="Chen X."/>
            <person name="Walker B."/>
            <person name="Young S.K."/>
            <person name="Zeng Q."/>
            <person name="Gargeya S."/>
            <person name="Fitzgerald M."/>
            <person name="Haas B."/>
            <person name="Abouelleil A."/>
            <person name="Alvarado L."/>
            <person name="Arachchi H.M."/>
            <person name="Berlin A.M."/>
            <person name="Chapman S.B."/>
            <person name="Goldberg J."/>
            <person name="Griggs A."/>
            <person name="Gujja S."/>
            <person name="Hansen M."/>
            <person name="Howarth C."/>
            <person name="Imamovic A."/>
            <person name="Larimer J."/>
            <person name="McCowan C."/>
            <person name="Montmayeur A."/>
            <person name="Murphy C."/>
            <person name="Neiman D."/>
            <person name="Pearson M."/>
            <person name="Priest M."/>
            <person name="Roberts A."/>
            <person name="Saif S."/>
            <person name="Shea T."/>
            <person name="Sisk P."/>
            <person name="Sykes S."/>
            <person name="Wortman J."/>
            <person name="Nusbaum C."/>
            <person name="Birren B."/>
        </authorList>
    </citation>
    <scope>NUCLEOTIDE SEQUENCE [LARGE SCALE GENOMIC DNA]</scope>
    <source>
        <strain evidence="7">race PST-78</strain>
    </source>
</reference>
<dbReference type="SMART" id="SM00220">
    <property type="entry name" value="S_TKc"/>
    <property type="match status" value="1"/>
</dbReference>
<comment type="caution">
    <text evidence="6">The sequence shown here is derived from an EMBL/GenBank/DDBJ whole genome shotgun (WGS) entry which is preliminary data.</text>
</comment>
<dbReference type="GO" id="GO:0005737">
    <property type="term" value="C:cytoplasm"/>
    <property type="evidence" value="ECO:0007669"/>
    <property type="project" value="TreeGrafter"/>
</dbReference>
<organism evidence="6 7">
    <name type="scientific">Puccinia striiformis f. sp. tritici PST-78</name>
    <dbReference type="NCBI Taxonomy" id="1165861"/>
    <lineage>
        <taxon>Eukaryota</taxon>
        <taxon>Fungi</taxon>
        <taxon>Dikarya</taxon>
        <taxon>Basidiomycota</taxon>
        <taxon>Pucciniomycotina</taxon>
        <taxon>Pucciniomycetes</taxon>
        <taxon>Pucciniales</taxon>
        <taxon>Pucciniaceae</taxon>
        <taxon>Puccinia</taxon>
    </lineage>
</organism>
<dbReference type="PANTHER" id="PTHR24346">
    <property type="entry name" value="MAP/MICROTUBULE AFFINITY-REGULATING KINASE"/>
    <property type="match status" value="1"/>
</dbReference>
<dbReference type="GO" id="GO:0005524">
    <property type="term" value="F:ATP binding"/>
    <property type="evidence" value="ECO:0007669"/>
    <property type="project" value="UniProtKB-UniRule"/>
</dbReference>
<dbReference type="SUPFAM" id="SSF56112">
    <property type="entry name" value="Protein kinase-like (PK-like)"/>
    <property type="match status" value="1"/>
</dbReference>
<dbReference type="Gene3D" id="1.10.510.10">
    <property type="entry name" value="Transferase(Phosphotransferase) domain 1"/>
    <property type="match status" value="3"/>
</dbReference>
<feature type="region of interest" description="Disordered" evidence="4">
    <location>
        <begin position="897"/>
        <end position="985"/>
    </location>
</feature>
<keyword evidence="6" id="KW-0808">Transferase</keyword>
<feature type="compositionally biased region" description="Basic residues" evidence="4">
    <location>
        <begin position="938"/>
        <end position="953"/>
    </location>
</feature>
<gene>
    <name evidence="6" type="ORF">PSTG_06415</name>
</gene>
<accession>A0A0L0VMH8</accession>
<evidence type="ECO:0000256" key="2">
    <source>
        <dbReference type="ARBA" id="ARBA00022840"/>
    </source>
</evidence>
<feature type="region of interest" description="Disordered" evidence="4">
    <location>
        <begin position="796"/>
        <end position="816"/>
    </location>
</feature>
<feature type="compositionally biased region" description="Low complexity" evidence="4">
    <location>
        <begin position="75"/>
        <end position="96"/>
    </location>
</feature>
<feature type="compositionally biased region" description="Polar residues" evidence="4">
    <location>
        <begin position="847"/>
        <end position="856"/>
    </location>
</feature>
<sequence length="985" mass="108580">MTLPLSSPFGPVVDQEQQHNHVVNDINNNSNANNFSNSDDIDTFEIFDPRGLFSPATNHHHQALSSDNLIRLKNQTQQHQQQASPASPPSLQSSFAFNDLPPWSIDTPAPAHHHHHHHQTEQPAYKPIDDLTNPNSPQQSSHSFSPPNSTFDLPTVTTTPRMISPVESPISPCSSLPFCRSPPTSLSLNQSGSHMRGRSPPPRFLSDAHSSSSLSSSATSSPSPPQHLDPVIHSAPCHSREKIAAFTHHRPIPIVTSGIRDSSLPSRLSYMRSDDRPDSVTSLAYSEMDSSPAVNFLSAFADATIPSIRTEMSPIQTVPSQVLEEGDQVAGYVIGQIIGRGGFSVVREARHPVTEQRVAVKIVRRSTSVPIPTSPHQNPRPISKPISLHASINCRDRSSSMAMTVNGHLVNSAHLPLPTSATEDLANALLKQEIRVWSNLRSHPNLVPLLSLHETPTQTLLFMPMCEGGNLLQLLNRVKLDPNEQDQLYQIFNWPSFESSSSSPRLGQTDSSASGGLRSDLVRPIFWQIVQGLKYLHTEAGIVHKDIKLENILIQKGQIKISDFGLATYPSPGRPTDMSRIAKGKSSSSWNRDLSLPKTFSALPRINEGRIAGGIDPRSISWSQTYHARSRLPPRLDNSMFSSQPVKEDDDDDSNRHDDDPFCTINTFPTAAGSLAYTPPEQLRSETPLACPSLDIWALGCVLYGLLEGHLPFQDDFEPRLRLKIMNGQFEFPSTLVVNPNETSELDAEHKMMIAKVLKGCLSVDKNARWMIEEIACTPWLEEPRLAKINSGITLMSDDEGQSSSDTPLDDLSMSKRSTSVSSSLASAWSVDELSLNPPRSNDRLSHNPQVSSSVSEEYNNDLLINDSCPETICPLQDSPLNETDFVELHTLLTTIPTEPSSSLSPSFDTPTPHPISPLSPQSPPPPHHHLGIERLARSKRRTTSDRHHHHFNRVLPHPVPRASIASQSSSRSRSRNRSPFCPAK</sequence>
<feature type="region of interest" description="Disordered" evidence="4">
    <location>
        <begin position="75"/>
        <end position="233"/>
    </location>
</feature>
<feature type="compositionally biased region" description="Pro residues" evidence="4">
    <location>
        <begin position="912"/>
        <end position="926"/>
    </location>
</feature>
<proteinExistence type="predicted"/>
<keyword evidence="6" id="KW-0418">Kinase</keyword>
<dbReference type="InterPro" id="IPR017441">
    <property type="entry name" value="Protein_kinase_ATP_BS"/>
</dbReference>
<dbReference type="Pfam" id="PF00069">
    <property type="entry name" value="Pkinase"/>
    <property type="match status" value="2"/>
</dbReference>
<dbReference type="Proteomes" id="UP000054564">
    <property type="component" value="Unassembled WGS sequence"/>
</dbReference>
<evidence type="ECO:0000256" key="4">
    <source>
        <dbReference type="SAM" id="MobiDB-lite"/>
    </source>
</evidence>
<feature type="compositionally biased region" description="Low complexity" evidence="4">
    <location>
        <begin position="132"/>
        <end position="151"/>
    </location>
</feature>
<keyword evidence="1 3" id="KW-0547">Nucleotide-binding</keyword>
<evidence type="ECO:0000256" key="3">
    <source>
        <dbReference type="PROSITE-ProRule" id="PRU10141"/>
    </source>
</evidence>
<feature type="compositionally biased region" description="Polar residues" evidence="4">
    <location>
        <begin position="897"/>
        <end position="910"/>
    </location>
</feature>
<keyword evidence="6" id="KW-0723">Serine/threonine-protein kinase</keyword>
<evidence type="ECO:0000313" key="7">
    <source>
        <dbReference type="Proteomes" id="UP000054564"/>
    </source>
</evidence>
<dbReference type="InterPro" id="IPR008271">
    <property type="entry name" value="Ser/Thr_kinase_AS"/>
</dbReference>
<evidence type="ECO:0000259" key="5">
    <source>
        <dbReference type="PROSITE" id="PS50011"/>
    </source>
</evidence>
<dbReference type="EMBL" id="AJIL01000038">
    <property type="protein sequence ID" value="KNF00240.1"/>
    <property type="molecule type" value="Genomic_DNA"/>
</dbReference>
<dbReference type="PANTHER" id="PTHR24346:SF30">
    <property type="entry name" value="MATERNAL EMBRYONIC LEUCINE ZIPPER KINASE"/>
    <property type="match status" value="1"/>
</dbReference>
<feature type="domain" description="Protein kinase" evidence="5">
    <location>
        <begin position="332"/>
        <end position="781"/>
    </location>
</feature>
<dbReference type="GO" id="GO:0035556">
    <property type="term" value="P:intracellular signal transduction"/>
    <property type="evidence" value="ECO:0007669"/>
    <property type="project" value="TreeGrafter"/>
</dbReference>
<keyword evidence="2 3" id="KW-0067">ATP-binding</keyword>
<keyword evidence="7" id="KW-1185">Reference proteome</keyword>
<dbReference type="STRING" id="1165861.A0A0L0VMH8"/>
<feature type="compositionally biased region" description="Low complexity" evidence="4">
    <location>
        <begin position="210"/>
        <end position="221"/>
    </location>
</feature>
<feature type="compositionally biased region" description="Polar residues" evidence="4">
    <location>
        <begin position="182"/>
        <end position="193"/>
    </location>
</feature>
<feature type="region of interest" description="Disordered" evidence="4">
    <location>
        <begin position="633"/>
        <end position="663"/>
    </location>
</feature>
<dbReference type="InterPro" id="IPR000719">
    <property type="entry name" value="Prot_kinase_dom"/>
</dbReference>
<feature type="binding site" evidence="3">
    <location>
        <position position="361"/>
    </location>
    <ligand>
        <name>ATP</name>
        <dbReference type="ChEBI" id="CHEBI:30616"/>
    </ligand>
</feature>
<name>A0A0L0VMH8_9BASI</name>
<feature type="compositionally biased region" description="Low complexity" evidence="4">
    <location>
        <begin position="962"/>
        <end position="972"/>
    </location>
</feature>
<dbReference type="AlphaFoldDB" id="A0A0L0VMH8"/>
<dbReference type="InterPro" id="IPR011009">
    <property type="entry name" value="Kinase-like_dom_sf"/>
</dbReference>
<dbReference type="PROSITE" id="PS00108">
    <property type="entry name" value="PROTEIN_KINASE_ST"/>
    <property type="match status" value="1"/>
</dbReference>
<evidence type="ECO:0000256" key="1">
    <source>
        <dbReference type="ARBA" id="ARBA00022741"/>
    </source>
</evidence>
<dbReference type="PROSITE" id="PS50011">
    <property type="entry name" value="PROTEIN_KINASE_DOM"/>
    <property type="match status" value="1"/>
</dbReference>
<dbReference type="GO" id="GO:0004674">
    <property type="term" value="F:protein serine/threonine kinase activity"/>
    <property type="evidence" value="ECO:0007669"/>
    <property type="project" value="UniProtKB-KW"/>
</dbReference>
<dbReference type="PROSITE" id="PS00107">
    <property type="entry name" value="PROTEIN_KINASE_ATP"/>
    <property type="match status" value="1"/>
</dbReference>
<dbReference type="OrthoDB" id="4062651at2759"/>
<feature type="region of interest" description="Disordered" evidence="4">
    <location>
        <begin position="836"/>
        <end position="856"/>
    </location>
</feature>
<dbReference type="Gene3D" id="3.30.200.20">
    <property type="entry name" value="Phosphorylase Kinase, domain 1"/>
    <property type="match status" value="1"/>
</dbReference>
<evidence type="ECO:0000313" key="6">
    <source>
        <dbReference type="EMBL" id="KNF00240.1"/>
    </source>
</evidence>